<dbReference type="EMBL" id="QFPW01000027">
    <property type="protein sequence ID" value="PZQ46315.1"/>
    <property type="molecule type" value="Genomic_DNA"/>
</dbReference>
<sequence>MSPSSSSSSTHALIRTQSHVTSAPLLGLLTLAGVALVAQNPLMARIATAGASTVAPLVLNSAVGLVALLTALLVQSGPSGLVATLRDFRAWYLLPGLLGSLFVFASVVGFDGNCAARQSAPVWSGDRNRSHRLRSQGPRSHGSDAPGDRRRAGDVKAFPNEYL</sequence>
<keyword evidence="2" id="KW-0472">Membrane</keyword>
<protein>
    <submittedName>
        <fullName evidence="3">Uncharacterized protein</fullName>
    </submittedName>
</protein>
<evidence type="ECO:0000256" key="2">
    <source>
        <dbReference type="SAM" id="Phobius"/>
    </source>
</evidence>
<organism evidence="3 4">
    <name type="scientific">Rhodovulum sulfidophilum</name>
    <name type="common">Rhodobacter sulfidophilus</name>
    <dbReference type="NCBI Taxonomy" id="35806"/>
    <lineage>
        <taxon>Bacteria</taxon>
        <taxon>Pseudomonadati</taxon>
        <taxon>Pseudomonadota</taxon>
        <taxon>Alphaproteobacteria</taxon>
        <taxon>Rhodobacterales</taxon>
        <taxon>Paracoccaceae</taxon>
        <taxon>Rhodovulum</taxon>
    </lineage>
</organism>
<evidence type="ECO:0000313" key="3">
    <source>
        <dbReference type="EMBL" id="PZQ46315.1"/>
    </source>
</evidence>
<proteinExistence type="predicted"/>
<keyword evidence="2" id="KW-0812">Transmembrane</keyword>
<dbReference type="Proteomes" id="UP000249185">
    <property type="component" value="Unassembled WGS sequence"/>
</dbReference>
<reference evidence="3 4" key="1">
    <citation type="submission" date="2017-08" db="EMBL/GenBank/DDBJ databases">
        <title>Infants hospitalized years apart are colonized by the same room-sourced microbial strains.</title>
        <authorList>
            <person name="Brooks B."/>
            <person name="Olm M.R."/>
            <person name="Firek B.A."/>
            <person name="Baker R."/>
            <person name="Thomas B.C."/>
            <person name="Morowitz M.J."/>
            <person name="Banfield J.F."/>
        </authorList>
    </citation>
    <scope>NUCLEOTIDE SEQUENCE [LARGE SCALE GENOMIC DNA]</scope>
    <source>
        <strain evidence="3">S2_005_002_R2_34</strain>
    </source>
</reference>
<evidence type="ECO:0000256" key="1">
    <source>
        <dbReference type="SAM" id="MobiDB-lite"/>
    </source>
</evidence>
<evidence type="ECO:0000313" key="4">
    <source>
        <dbReference type="Proteomes" id="UP000249185"/>
    </source>
</evidence>
<comment type="caution">
    <text evidence="3">The sequence shown here is derived from an EMBL/GenBank/DDBJ whole genome shotgun (WGS) entry which is preliminary data.</text>
</comment>
<dbReference type="Pfam" id="PF04657">
    <property type="entry name" value="DMT_YdcZ"/>
    <property type="match status" value="1"/>
</dbReference>
<feature type="transmembrane region" description="Helical" evidence="2">
    <location>
        <begin position="20"/>
        <end position="38"/>
    </location>
</feature>
<keyword evidence="2" id="KW-1133">Transmembrane helix</keyword>
<feature type="region of interest" description="Disordered" evidence="1">
    <location>
        <begin position="125"/>
        <end position="154"/>
    </location>
</feature>
<dbReference type="AlphaFoldDB" id="A0A2W5N6C7"/>
<accession>A0A2W5N6C7</accession>
<name>A0A2W5N6C7_RHOSU</name>
<feature type="transmembrane region" description="Helical" evidence="2">
    <location>
        <begin position="90"/>
        <end position="110"/>
    </location>
</feature>
<feature type="transmembrane region" description="Helical" evidence="2">
    <location>
        <begin position="50"/>
        <end position="74"/>
    </location>
</feature>
<gene>
    <name evidence="3" type="ORF">DI556_20765</name>
</gene>
<dbReference type="InterPro" id="IPR006750">
    <property type="entry name" value="YdcZ"/>
</dbReference>